<proteinExistence type="predicted"/>
<feature type="signal peptide" evidence="1">
    <location>
        <begin position="1"/>
        <end position="18"/>
    </location>
</feature>
<dbReference type="OrthoDB" id="5243723at2759"/>
<comment type="caution">
    <text evidence="2">The sequence shown here is derived from an EMBL/GenBank/DDBJ whole genome shotgun (WGS) entry which is preliminary data.</text>
</comment>
<dbReference type="Proteomes" id="UP000443090">
    <property type="component" value="Unassembled WGS sequence"/>
</dbReference>
<evidence type="ECO:0000256" key="1">
    <source>
        <dbReference type="SAM" id="SignalP"/>
    </source>
</evidence>
<gene>
    <name evidence="2" type="ORF">LOCC1_G001454</name>
</gene>
<organism evidence="2 3">
    <name type="scientific">Lachnellula occidentalis</name>
    <dbReference type="NCBI Taxonomy" id="215460"/>
    <lineage>
        <taxon>Eukaryota</taxon>
        <taxon>Fungi</taxon>
        <taxon>Dikarya</taxon>
        <taxon>Ascomycota</taxon>
        <taxon>Pezizomycotina</taxon>
        <taxon>Leotiomycetes</taxon>
        <taxon>Helotiales</taxon>
        <taxon>Lachnaceae</taxon>
        <taxon>Lachnellula</taxon>
    </lineage>
</organism>
<keyword evidence="1" id="KW-0732">Signal</keyword>
<feature type="chain" id="PRO_5034520448" evidence="1">
    <location>
        <begin position="19"/>
        <end position="225"/>
    </location>
</feature>
<accession>A0A8H8S536</accession>
<sequence>MQFSSLFFSLVLATAVVAKGDKNSTSTGTKAVTDKSLCKEMSSLNQLVKLASNTTKLADKTKNNATKMADIQAKASDASTKLTTMSSNTTLMSTCAVIDAADKTEDECQGMKSLMKLVTLAGNDTALADKAKNNQTKMDAIKSLATKAQTKLDAMTSNSTLTTACDSIKSSKAAKNGTKDAAASASAAGASASSTAKAKSAASMLNAKVGLISTFVLVAAGMMML</sequence>
<evidence type="ECO:0000313" key="2">
    <source>
        <dbReference type="EMBL" id="TVY48331.1"/>
    </source>
</evidence>
<dbReference type="EMBL" id="QGMI01000050">
    <property type="protein sequence ID" value="TVY48331.1"/>
    <property type="molecule type" value="Genomic_DNA"/>
</dbReference>
<protein>
    <submittedName>
        <fullName evidence="2">Uncharacterized protein</fullName>
    </submittedName>
</protein>
<keyword evidence="3" id="KW-1185">Reference proteome</keyword>
<evidence type="ECO:0000313" key="3">
    <source>
        <dbReference type="Proteomes" id="UP000443090"/>
    </source>
</evidence>
<reference evidence="2 3" key="1">
    <citation type="submission" date="2018-05" db="EMBL/GenBank/DDBJ databases">
        <title>Genome sequencing and assembly of the regulated plant pathogen Lachnellula willkommii and related sister species for the development of diagnostic species identification markers.</title>
        <authorList>
            <person name="Giroux E."/>
            <person name="Bilodeau G."/>
        </authorList>
    </citation>
    <scope>NUCLEOTIDE SEQUENCE [LARGE SCALE GENOMIC DNA]</scope>
    <source>
        <strain evidence="2 3">CBS 160.35</strain>
    </source>
</reference>
<name>A0A8H8S536_9HELO</name>
<dbReference type="AlphaFoldDB" id="A0A8H8S536"/>